<dbReference type="EMBL" id="MU001677">
    <property type="protein sequence ID" value="KAF2458743.1"/>
    <property type="molecule type" value="Genomic_DNA"/>
</dbReference>
<accession>A0A6A6P5M4</accession>
<dbReference type="PANTHER" id="PTHR21964">
    <property type="entry name" value="BREAST CANCER METASTASIS-SUPPRESSOR 1"/>
    <property type="match status" value="1"/>
</dbReference>
<protein>
    <submittedName>
        <fullName evidence="7">Sds3-like-domain-containing protein</fullName>
    </submittedName>
</protein>
<evidence type="ECO:0000256" key="4">
    <source>
        <dbReference type="ARBA" id="ARBA00023163"/>
    </source>
</evidence>
<comment type="subcellular location">
    <subcellularLocation>
        <location evidence="1">Nucleus</location>
    </subcellularLocation>
</comment>
<evidence type="ECO:0000256" key="2">
    <source>
        <dbReference type="ARBA" id="ARBA00022491"/>
    </source>
</evidence>
<keyword evidence="3" id="KW-0805">Transcription regulation</keyword>
<evidence type="ECO:0000313" key="7">
    <source>
        <dbReference type="EMBL" id="KAF2458743.1"/>
    </source>
</evidence>
<evidence type="ECO:0000313" key="8">
    <source>
        <dbReference type="Proteomes" id="UP000799766"/>
    </source>
</evidence>
<dbReference type="Proteomes" id="UP000799766">
    <property type="component" value="Unassembled WGS sequence"/>
</dbReference>
<evidence type="ECO:0000256" key="3">
    <source>
        <dbReference type="ARBA" id="ARBA00023015"/>
    </source>
</evidence>
<feature type="region of interest" description="Disordered" evidence="6">
    <location>
        <begin position="423"/>
        <end position="449"/>
    </location>
</feature>
<feature type="compositionally biased region" description="Low complexity" evidence="6">
    <location>
        <begin position="538"/>
        <end position="548"/>
    </location>
</feature>
<feature type="region of interest" description="Disordered" evidence="6">
    <location>
        <begin position="1"/>
        <end position="52"/>
    </location>
</feature>
<feature type="region of interest" description="Disordered" evidence="6">
    <location>
        <begin position="527"/>
        <end position="571"/>
    </location>
</feature>
<keyword evidence="4" id="KW-0804">Transcription</keyword>
<name>A0A6A6P5M4_9PEZI</name>
<feature type="region of interest" description="Disordered" evidence="6">
    <location>
        <begin position="351"/>
        <end position="411"/>
    </location>
</feature>
<feature type="region of interest" description="Disordered" evidence="6">
    <location>
        <begin position="266"/>
        <end position="293"/>
    </location>
</feature>
<dbReference type="AlphaFoldDB" id="A0A6A6P5M4"/>
<dbReference type="InterPro" id="IPR013907">
    <property type="entry name" value="Sds3"/>
</dbReference>
<gene>
    <name evidence="7" type="ORF">BDY21DRAFT_283439</name>
</gene>
<evidence type="ECO:0000256" key="6">
    <source>
        <dbReference type="SAM" id="MobiDB-lite"/>
    </source>
</evidence>
<dbReference type="Pfam" id="PF08598">
    <property type="entry name" value="Sds3"/>
    <property type="match status" value="1"/>
</dbReference>
<keyword evidence="5" id="KW-0539">Nucleus</keyword>
<proteinExistence type="predicted"/>
<feature type="region of interest" description="Disordered" evidence="6">
    <location>
        <begin position="228"/>
        <end position="247"/>
    </location>
</feature>
<organism evidence="7 8">
    <name type="scientific">Lineolata rhizophorae</name>
    <dbReference type="NCBI Taxonomy" id="578093"/>
    <lineage>
        <taxon>Eukaryota</taxon>
        <taxon>Fungi</taxon>
        <taxon>Dikarya</taxon>
        <taxon>Ascomycota</taxon>
        <taxon>Pezizomycotina</taxon>
        <taxon>Dothideomycetes</taxon>
        <taxon>Dothideomycetes incertae sedis</taxon>
        <taxon>Lineolatales</taxon>
        <taxon>Lineolataceae</taxon>
        <taxon>Lineolata</taxon>
    </lineage>
</organism>
<dbReference type="GO" id="GO:0005654">
    <property type="term" value="C:nucleoplasm"/>
    <property type="evidence" value="ECO:0007669"/>
    <property type="project" value="UniProtKB-ARBA"/>
</dbReference>
<keyword evidence="8" id="KW-1185">Reference proteome</keyword>
<feature type="compositionally biased region" description="Low complexity" evidence="6">
    <location>
        <begin position="351"/>
        <end position="383"/>
    </location>
</feature>
<sequence length="571" mass="59662">MARNQSRDGTPPTADILGADGGNTPPPGSGLGGTASGGTNLPPHAHQQISKRDKRRNLIAEKLSEMMASFGDKHNEHYRAQVLAVQTDVNLIMKANLFGNAPLDDSGRDIQEQIEQMMGGVVSPEQKDYVAQAGRFYGDFVTQVNNAMEERDIELTRLWNKRQNALAELHQAHSYKTRLAQEEHRILSETLRERLVQALSQKRTRLMREKEQLDLADSSALLLHPNQYSLAGNPASPGGAQGSRKRNTRLNQRAAIADADVDHFSLTGGPDRGRKRKAAAFDEDNGAGVGGGGTPFRDAKARAVHAQYEAPLYSIERLFTERELTMSLNTAHTAAQHFFAKLKVQEQQQQQQAAQAVEGDGSTGAATGDASAAADASGVATRGSSRHPHHHHHHHGSPAPAAPTPPSSLSDVHRAAAAIFASAPPPPLTLPTNLSSRANVSAPPPAPLREADIENDLLLMQGDAAVDGETNRRLLTKALEGPRVVEFEFRAPAGANGVANGAAVGGGRGLGTAAGMAAAAGGPGMGGAGAGGGGGGVPMSRGNSAAGSEIGGGGGTPMRRVGSGLGRRGRG</sequence>
<dbReference type="GO" id="GO:0010468">
    <property type="term" value="P:regulation of gene expression"/>
    <property type="evidence" value="ECO:0007669"/>
    <property type="project" value="UniProtKB-ARBA"/>
</dbReference>
<dbReference type="OrthoDB" id="70376at2759"/>
<dbReference type="SMART" id="SM01401">
    <property type="entry name" value="Sds3"/>
    <property type="match status" value="1"/>
</dbReference>
<evidence type="ECO:0000256" key="1">
    <source>
        <dbReference type="ARBA" id="ARBA00004123"/>
    </source>
</evidence>
<feature type="compositionally biased region" description="Gly residues" evidence="6">
    <location>
        <begin position="527"/>
        <end position="537"/>
    </location>
</feature>
<keyword evidence="2" id="KW-0678">Repressor</keyword>
<reference evidence="7" key="1">
    <citation type="journal article" date="2020" name="Stud. Mycol.">
        <title>101 Dothideomycetes genomes: a test case for predicting lifestyles and emergence of pathogens.</title>
        <authorList>
            <person name="Haridas S."/>
            <person name="Albert R."/>
            <person name="Binder M."/>
            <person name="Bloem J."/>
            <person name="Labutti K."/>
            <person name="Salamov A."/>
            <person name="Andreopoulos B."/>
            <person name="Baker S."/>
            <person name="Barry K."/>
            <person name="Bills G."/>
            <person name="Bluhm B."/>
            <person name="Cannon C."/>
            <person name="Castanera R."/>
            <person name="Culley D."/>
            <person name="Daum C."/>
            <person name="Ezra D."/>
            <person name="Gonzalez J."/>
            <person name="Henrissat B."/>
            <person name="Kuo A."/>
            <person name="Liang C."/>
            <person name="Lipzen A."/>
            <person name="Lutzoni F."/>
            <person name="Magnuson J."/>
            <person name="Mondo S."/>
            <person name="Nolan M."/>
            <person name="Ohm R."/>
            <person name="Pangilinan J."/>
            <person name="Park H.-J."/>
            <person name="Ramirez L."/>
            <person name="Alfaro M."/>
            <person name="Sun H."/>
            <person name="Tritt A."/>
            <person name="Yoshinaga Y."/>
            <person name="Zwiers L.-H."/>
            <person name="Turgeon B."/>
            <person name="Goodwin S."/>
            <person name="Spatafora J."/>
            <person name="Crous P."/>
            <person name="Grigoriev I."/>
        </authorList>
    </citation>
    <scope>NUCLEOTIDE SEQUENCE</scope>
    <source>
        <strain evidence="7">ATCC 16933</strain>
    </source>
</reference>
<feature type="compositionally biased region" description="Basic residues" evidence="6">
    <location>
        <begin position="384"/>
        <end position="396"/>
    </location>
</feature>
<evidence type="ECO:0000256" key="5">
    <source>
        <dbReference type="ARBA" id="ARBA00023242"/>
    </source>
</evidence>